<evidence type="ECO:0000313" key="1">
    <source>
        <dbReference type="EMBL" id="GAH52815.1"/>
    </source>
</evidence>
<comment type="caution">
    <text evidence="1">The sequence shown here is derived from an EMBL/GenBank/DDBJ whole genome shotgun (WGS) entry which is preliminary data.</text>
</comment>
<name>X1H6V5_9ZZZZ</name>
<organism evidence="1">
    <name type="scientific">marine sediment metagenome</name>
    <dbReference type="NCBI Taxonomy" id="412755"/>
    <lineage>
        <taxon>unclassified sequences</taxon>
        <taxon>metagenomes</taxon>
        <taxon>ecological metagenomes</taxon>
    </lineage>
</organism>
<accession>X1H6V5</accession>
<evidence type="ECO:0008006" key="2">
    <source>
        <dbReference type="Google" id="ProtNLM"/>
    </source>
</evidence>
<gene>
    <name evidence="1" type="ORF">S03H2_34059</name>
</gene>
<feature type="non-terminal residue" evidence="1">
    <location>
        <position position="89"/>
    </location>
</feature>
<proteinExistence type="predicted"/>
<dbReference type="AlphaFoldDB" id="X1H6V5"/>
<protein>
    <recommendedName>
        <fullName evidence="2">Glycosyltransferase 2-like domain-containing protein</fullName>
    </recommendedName>
</protein>
<reference evidence="1" key="1">
    <citation type="journal article" date="2014" name="Front. Microbiol.">
        <title>High frequency of phylogenetically diverse reductive dehalogenase-homologous genes in deep subseafloor sedimentary metagenomes.</title>
        <authorList>
            <person name="Kawai M."/>
            <person name="Futagami T."/>
            <person name="Toyoda A."/>
            <person name="Takaki Y."/>
            <person name="Nishi S."/>
            <person name="Hori S."/>
            <person name="Arai W."/>
            <person name="Tsubouchi T."/>
            <person name="Morono Y."/>
            <person name="Uchiyama I."/>
            <person name="Ito T."/>
            <person name="Fujiyama A."/>
            <person name="Inagaki F."/>
            <person name="Takami H."/>
        </authorList>
    </citation>
    <scope>NUCLEOTIDE SEQUENCE</scope>
    <source>
        <strain evidence="1">Expedition CK06-06</strain>
    </source>
</reference>
<sequence length="89" mass="10167">MGTKVKISANFCVFNEEDFIYYSLKAIYPFVDKIVIAASDTSWKGNDFQIDRSLEIINTFPDVDGKIVLKLGSWKNATEHRNFLLATSR</sequence>
<dbReference type="EMBL" id="BARU01020767">
    <property type="protein sequence ID" value="GAH52815.1"/>
    <property type="molecule type" value="Genomic_DNA"/>
</dbReference>